<evidence type="ECO:0000256" key="5">
    <source>
        <dbReference type="ARBA" id="ARBA00022989"/>
    </source>
</evidence>
<reference evidence="9 10" key="1">
    <citation type="submission" date="2018-07" db="EMBL/GenBank/DDBJ databases">
        <title>Genomic Encyclopedia of Type Strains, Phase III (KMG-III): the genomes of soil and plant-associated and newly described type strains.</title>
        <authorList>
            <person name="Whitman W."/>
        </authorList>
    </citation>
    <scope>NUCLEOTIDE SEQUENCE [LARGE SCALE GENOMIC DNA]</scope>
    <source>
        <strain evidence="9 10">CECT 7287</strain>
    </source>
</reference>
<evidence type="ECO:0000256" key="1">
    <source>
        <dbReference type="ARBA" id="ARBA00004651"/>
    </source>
</evidence>
<feature type="transmembrane region" description="Helical" evidence="7">
    <location>
        <begin position="112"/>
        <end position="134"/>
    </location>
</feature>
<keyword evidence="3" id="KW-1003">Cell membrane</keyword>
<dbReference type="PANTHER" id="PTHR43744">
    <property type="entry name" value="ABC TRANSPORTER PERMEASE PROTEIN MG189-RELATED-RELATED"/>
    <property type="match status" value="1"/>
</dbReference>
<sequence>MHKKKRNSLNKVGLAIPIVMILLAILCILPFIHVLAFSLSSPAKANAGLVTLWPLEFNLDAYRYIMKEPKFIASFWVSIQRAVLGVSLGCLLTVITAYPLSKETRSFRTRTAYVWFFVVTMLFSGGLVPTYIIVKTYGLIDSLGALIFPAALNVFFVTLMLNFFRGLPLELEESAVVDGAGQWRILFRIYVPLSLPSLATIALFTIVFHWNSWFDGLIYMNKSSHYPLQTYLQTIVTNPDMSRVANIGEVLAVSSRTVKTAQLFVGMLPVIIVYPFLQRYFVKGMVIGSVKG</sequence>
<name>A0A3D9ICU4_9BACL</name>
<evidence type="ECO:0000256" key="7">
    <source>
        <dbReference type="SAM" id="Phobius"/>
    </source>
</evidence>
<feature type="domain" description="ABC transmembrane type-1" evidence="8">
    <location>
        <begin position="75"/>
        <end position="277"/>
    </location>
</feature>
<evidence type="ECO:0000256" key="3">
    <source>
        <dbReference type="ARBA" id="ARBA00022475"/>
    </source>
</evidence>
<feature type="transmembrane region" description="Helical" evidence="7">
    <location>
        <begin position="146"/>
        <end position="164"/>
    </location>
</feature>
<dbReference type="CDD" id="cd06261">
    <property type="entry name" value="TM_PBP2"/>
    <property type="match status" value="1"/>
</dbReference>
<gene>
    <name evidence="9" type="ORF">DFP98_13164</name>
</gene>
<evidence type="ECO:0000259" key="8">
    <source>
        <dbReference type="PROSITE" id="PS50928"/>
    </source>
</evidence>
<proteinExistence type="predicted"/>
<dbReference type="AlphaFoldDB" id="A0A3D9ICU4"/>
<dbReference type="Gene3D" id="1.10.3720.10">
    <property type="entry name" value="MetI-like"/>
    <property type="match status" value="1"/>
</dbReference>
<keyword evidence="6 7" id="KW-0472">Membrane</keyword>
<feature type="transmembrane region" description="Helical" evidence="7">
    <location>
        <begin position="185"/>
        <end position="210"/>
    </location>
</feature>
<comment type="subcellular location">
    <subcellularLocation>
        <location evidence="1">Cell membrane</location>
        <topology evidence="1">Multi-pass membrane protein</topology>
    </subcellularLocation>
</comment>
<dbReference type="Proteomes" id="UP000256977">
    <property type="component" value="Unassembled WGS sequence"/>
</dbReference>
<dbReference type="PANTHER" id="PTHR43744:SF9">
    <property type="entry name" value="POLYGALACTURONAN_RHAMNOGALACTURONAN TRANSPORT SYSTEM PERMEASE PROTEIN YTCP"/>
    <property type="match status" value="1"/>
</dbReference>
<dbReference type="GO" id="GO:0005886">
    <property type="term" value="C:plasma membrane"/>
    <property type="evidence" value="ECO:0007669"/>
    <property type="project" value="UniProtKB-SubCell"/>
</dbReference>
<dbReference type="InterPro" id="IPR000515">
    <property type="entry name" value="MetI-like"/>
</dbReference>
<evidence type="ECO:0000313" key="9">
    <source>
        <dbReference type="EMBL" id="RED59470.1"/>
    </source>
</evidence>
<evidence type="ECO:0000313" key="10">
    <source>
        <dbReference type="Proteomes" id="UP000256977"/>
    </source>
</evidence>
<evidence type="ECO:0000256" key="6">
    <source>
        <dbReference type="ARBA" id="ARBA00023136"/>
    </source>
</evidence>
<feature type="transmembrane region" description="Helical" evidence="7">
    <location>
        <begin position="79"/>
        <end position="100"/>
    </location>
</feature>
<keyword evidence="5 7" id="KW-1133">Transmembrane helix</keyword>
<feature type="transmembrane region" description="Helical" evidence="7">
    <location>
        <begin position="12"/>
        <end position="36"/>
    </location>
</feature>
<keyword evidence="10" id="KW-1185">Reference proteome</keyword>
<evidence type="ECO:0000256" key="2">
    <source>
        <dbReference type="ARBA" id="ARBA00022448"/>
    </source>
</evidence>
<dbReference type="InterPro" id="IPR035906">
    <property type="entry name" value="MetI-like_sf"/>
</dbReference>
<keyword evidence="2" id="KW-0813">Transport</keyword>
<comment type="caution">
    <text evidence="9">The sequence shown here is derived from an EMBL/GenBank/DDBJ whole genome shotgun (WGS) entry which is preliminary data.</text>
</comment>
<dbReference type="EMBL" id="QRDZ01000031">
    <property type="protein sequence ID" value="RED59470.1"/>
    <property type="molecule type" value="Genomic_DNA"/>
</dbReference>
<feature type="transmembrane region" description="Helical" evidence="7">
    <location>
        <begin position="260"/>
        <end position="277"/>
    </location>
</feature>
<keyword evidence="4 7" id="KW-0812">Transmembrane</keyword>
<dbReference type="GO" id="GO:0055085">
    <property type="term" value="P:transmembrane transport"/>
    <property type="evidence" value="ECO:0007669"/>
    <property type="project" value="InterPro"/>
</dbReference>
<dbReference type="PROSITE" id="PS50928">
    <property type="entry name" value="ABC_TM1"/>
    <property type="match status" value="1"/>
</dbReference>
<protein>
    <submittedName>
        <fullName evidence="9">Putative aldouronate transport system permease protein</fullName>
    </submittedName>
</protein>
<dbReference type="SUPFAM" id="SSF161098">
    <property type="entry name" value="MetI-like"/>
    <property type="match status" value="1"/>
</dbReference>
<evidence type="ECO:0000256" key="4">
    <source>
        <dbReference type="ARBA" id="ARBA00022692"/>
    </source>
</evidence>
<accession>A0A3D9ICU4</accession>
<organism evidence="9 10">
    <name type="scientific">Cohnella phaseoli</name>
    <dbReference type="NCBI Taxonomy" id="456490"/>
    <lineage>
        <taxon>Bacteria</taxon>
        <taxon>Bacillati</taxon>
        <taxon>Bacillota</taxon>
        <taxon>Bacilli</taxon>
        <taxon>Bacillales</taxon>
        <taxon>Paenibacillaceae</taxon>
        <taxon>Cohnella</taxon>
    </lineage>
</organism>